<dbReference type="SUPFAM" id="SSF52540">
    <property type="entry name" value="P-loop containing nucleoside triphosphate hydrolases"/>
    <property type="match status" value="1"/>
</dbReference>
<name>A0A7W7I106_9ACTN</name>
<dbReference type="InterPro" id="IPR027417">
    <property type="entry name" value="P-loop_NTPase"/>
</dbReference>
<dbReference type="InterPro" id="IPR011990">
    <property type="entry name" value="TPR-like_helical_dom_sf"/>
</dbReference>
<dbReference type="Gene3D" id="3.40.50.300">
    <property type="entry name" value="P-loop containing nucleotide triphosphate hydrolases"/>
    <property type="match status" value="1"/>
</dbReference>
<comment type="caution">
    <text evidence="1">The sequence shown here is derived from an EMBL/GenBank/DDBJ whole genome shotgun (WGS) entry which is preliminary data.</text>
</comment>
<dbReference type="PRINTS" id="PR00364">
    <property type="entry name" value="DISEASERSIST"/>
</dbReference>
<dbReference type="AlphaFoldDB" id="A0A7W7I106"/>
<evidence type="ECO:0000313" key="2">
    <source>
        <dbReference type="Proteomes" id="UP000578112"/>
    </source>
</evidence>
<dbReference type="PANTHER" id="PTHR47691">
    <property type="entry name" value="REGULATOR-RELATED"/>
    <property type="match status" value="1"/>
</dbReference>
<dbReference type="PANTHER" id="PTHR47691:SF3">
    <property type="entry name" value="HTH-TYPE TRANSCRIPTIONAL REGULATOR RV0890C-RELATED"/>
    <property type="match status" value="1"/>
</dbReference>
<keyword evidence="2" id="KW-1185">Reference proteome</keyword>
<accession>A0A7W7I106</accession>
<sequence length="753" mass="81058">MGVSPDTGPVAAYCAELRRRWQASGRDLQSVARDVSISRTQLYAILNGEIRRPPDFAGVVRPLIIACGGTPAEVADWRRRHEILVGVHAETRRRPATRTPAPAQLPMDVEGFAGRGAALAALDAATTRVVTVTGTAGIGKTALAVHWARGAAKAFPDGQLYVDLRGFDRDDEVVDPADAIRGFLDALGVEPQHLPKDRDGQATMYRSLSAGLRLLVILDNARDADQVRPLLSGGPAVRTVVTSRNRLTALVAEVGAQPIALDLPDPAEAAALLRRRVAAGPADDNDIEAIVAACGWHPLGLALVAARIRQTGFPPAAVAAELRHPGSATLDGVWAVFSWSYRALHPPAARLFRLLGLAAGADIGVDAVAALSGAEVQETRRTLRELTDASLLTEHAPGRYRLPGLLRVYAAELAHRDDTEPDRRAALTRLLDHYTHTAHQADRILNPTRPPIPMRLDGDGPTGPLDAKAALAWLGTERAVLLAALRQASDAGLDRHAWQLGWALDSFLFEHRHWHDEGVAWAVALRAATALMDRPAVAHAHRFLGVVAGRLDRFDEAHAHMRRAAETCRAAGDRPGEAETEYVLSYVCWLQAEHDSALAHAERSLALWAELGHPGWEGKASNAVGWYHAQLGAPHEAIVHHERAVALQRQAGDRANEAVALGTLGQANHHLGHHEAAAGHYEQGLRLARALADPILEAQLHVHLGDTHEAVGDGTAARESWEDAYKILSNAEHPQAADVARKLQVARTAHEQP</sequence>
<reference evidence="1 2" key="1">
    <citation type="submission" date="2020-08" db="EMBL/GenBank/DDBJ databases">
        <title>Sequencing the genomes of 1000 actinobacteria strains.</title>
        <authorList>
            <person name="Klenk H.-P."/>
        </authorList>
    </citation>
    <scope>NUCLEOTIDE SEQUENCE [LARGE SCALE GENOMIC DNA]</scope>
    <source>
        <strain evidence="1 2">DSM 43149</strain>
    </source>
</reference>
<dbReference type="Proteomes" id="UP000578112">
    <property type="component" value="Unassembled WGS sequence"/>
</dbReference>
<dbReference type="SUPFAM" id="SSF48452">
    <property type="entry name" value="TPR-like"/>
    <property type="match status" value="1"/>
</dbReference>
<proteinExistence type="predicted"/>
<dbReference type="SMART" id="SM00028">
    <property type="entry name" value="TPR"/>
    <property type="match status" value="5"/>
</dbReference>
<dbReference type="InterPro" id="IPR019734">
    <property type="entry name" value="TPR_rpt"/>
</dbReference>
<dbReference type="RefSeq" id="WP_184995675.1">
    <property type="nucleotide sequence ID" value="NZ_BOMK01000027.1"/>
</dbReference>
<organism evidence="1 2">
    <name type="scientific">Actinoplanes digitatis</name>
    <dbReference type="NCBI Taxonomy" id="1868"/>
    <lineage>
        <taxon>Bacteria</taxon>
        <taxon>Bacillati</taxon>
        <taxon>Actinomycetota</taxon>
        <taxon>Actinomycetes</taxon>
        <taxon>Micromonosporales</taxon>
        <taxon>Micromonosporaceae</taxon>
        <taxon>Actinoplanes</taxon>
    </lineage>
</organism>
<gene>
    <name evidence="1" type="ORF">BJ971_005044</name>
</gene>
<dbReference type="EMBL" id="JACHNH010000001">
    <property type="protein sequence ID" value="MBB4764488.1"/>
    <property type="molecule type" value="Genomic_DNA"/>
</dbReference>
<dbReference type="Gene3D" id="1.25.40.10">
    <property type="entry name" value="Tetratricopeptide repeat domain"/>
    <property type="match status" value="1"/>
</dbReference>
<dbReference type="Pfam" id="PF13424">
    <property type="entry name" value="TPR_12"/>
    <property type="match status" value="2"/>
</dbReference>
<evidence type="ECO:0000313" key="1">
    <source>
        <dbReference type="EMBL" id="MBB4764488.1"/>
    </source>
</evidence>
<protein>
    <submittedName>
        <fullName evidence="1">Tetratricopeptide (TPR) repeat protein</fullName>
    </submittedName>
</protein>